<keyword evidence="4" id="KW-1185">Reference proteome</keyword>
<feature type="region of interest" description="Disordered" evidence="1">
    <location>
        <begin position="1"/>
        <end position="24"/>
    </location>
</feature>
<dbReference type="Proteomes" id="UP001630127">
    <property type="component" value="Unassembled WGS sequence"/>
</dbReference>
<evidence type="ECO:0008006" key="5">
    <source>
        <dbReference type="Google" id="ProtNLM"/>
    </source>
</evidence>
<dbReference type="PANTHER" id="PTHR22894">
    <property type="entry name" value="RING-TYPE DOMAIN-CONTAINING PROTEIN"/>
    <property type="match status" value="1"/>
</dbReference>
<evidence type="ECO:0000313" key="4">
    <source>
        <dbReference type="Proteomes" id="UP001630127"/>
    </source>
</evidence>
<evidence type="ECO:0000256" key="1">
    <source>
        <dbReference type="SAM" id="MobiDB-lite"/>
    </source>
</evidence>
<accession>A0ABD2ZA05</accession>
<proteinExistence type="predicted"/>
<feature type="transmembrane region" description="Helical" evidence="2">
    <location>
        <begin position="196"/>
        <end position="214"/>
    </location>
</feature>
<name>A0ABD2ZA05_9GENT</name>
<keyword evidence="2" id="KW-1133">Transmembrane helix</keyword>
<protein>
    <recommendedName>
        <fullName evidence="5">RING-type domain-containing protein</fullName>
    </recommendedName>
</protein>
<dbReference type="AlphaFoldDB" id="A0ABD2ZA05"/>
<feature type="compositionally biased region" description="Basic and acidic residues" evidence="1">
    <location>
        <begin position="1"/>
        <end position="18"/>
    </location>
</feature>
<keyword evidence="2" id="KW-0812">Transmembrane</keyword>
<keyword evidence="2" id="KW-0472">Membrane</keyword>
<evidence type="ECO:0000313" key="3">
    <source>
        <dbReference type="EMBL" id="KAL3515666.1"/>
    </source>
</evidence>
<feature type="transmembrane region" description="Helical" evidence="2">
    <location>
        <begin position="167"/>
        <end position="184"/>
    </location>
</feature>
<organism evidence="3 4">
    <name type="scientific">Cinchona calisaya</name>
    <dbReference type="NCBI Taxonomy" id="153742"/>
    <lineage>
        <taxon>Eukaryota</taxon>
        <taxon>Viridiplantae</taxon>
        <taxon>Streptophyta</taxon>
        <taxon>Embryophyta</taxon>
        <taxon>Tracheophyta</taxon>
        <taxon>Spermatophyta</taxon>
        <taxon>Magnoliopsida</taxon>
        <taxon>eudicotyledons</taxon>
        <taxon>Gunneridae</taxon>
        <taxon>Pentapetalae</taxon>
        <taxon>asterids</taxon>
        <taxon>lamiids</taxon>
        <taxon>Gentianales</taxon>
        <taxon>Rubiaceae</taxon>
        <taxon>Cinchonoideae</taxon>
        <taxon>Cinchoneae</taxon>
        <taxon>Cinchona</taxon>
    </lineage>
</organism>
<evidence type="ECO:0000256" key="2">
    <source>
        <dbReference type="SAM" id="Phobius"/>
    </source>
</evidence>
<feature type="region of interest" description="Disordered" evidence="1">
    <location>
        <begin position="47"/>
        <end position="76"/>
    </location>
</feature>
<dbReference type="PANTHER" id="PTHR22894:SF6">
    <property type="entry name" value="E3 UBIQUITIN-PROTEIN LIGASE RNF170-LIKE ISOFORM X1"/>
    <property type="match status" value="1"/>
</dbReference>
<dbReference type="InterPro" id="IPR038896">
    <property type="entry name" value="RNF170"/>
</dbReference>
<comment type="caution">
    <text evidence="3">The sequence shown here is derived from an EMBL/GenBank/DDBJ whole genome shotgun (WGS) entry which is preliminary data.</text>
</comment>
<reference evidence="3 4" key="1">
    <citation type="submission" date="2024-11" db="EMBL/GenBank/DDBJ databases">
        <title>A near-complete genome assembly of Cinchona calisaya.</title>
        <authorList>
            <person name="Lian D.C."/>
            <person name="Zhao X.W."/>
            <person name="Wei L."/>
        </authorList>
    </citation>
    <scope>NUCLEOTIDE SEQUENCE [LARGE SCALE GENOMIC DNA]</scope>
    <source>
        <tissue evidence="3">Nenye</tissue>
    </source>
</reference>
<dbReference type="SUPFAM" id="SSF57850">
    <property type="entry name" value="RING/U-box"/>
    <property type="match status" value="1"/>
</dbReference>
<sequence>MEKNQQGGEELKVEDTNGVRDLTGESLRVHDGVRKLMETTGMKTTMLEEEGEKTKDSCSRNDHLDTPAGVSRPGPSAVVLSSPPADDCCPICFGDFVLPCSPNCGHWCILQLWHYKPVLQLCDCPICCRLITKLSPQASLFSRRDGDVQMLKDIQQYNHLSVHGWEGLFLSLLGVLCWFCNLGPDPIEWLIYFPQMADRWATAVIVIFALVYIYRRLMRARRLAAAQLEHL</sequence>
<gene>
    <name evidence="3" type="ORF">ACH5RR_022568</name>
</gene>
<dbReference type="EMBL" id="JBJUIK010000010">
    <property type="protein sequence ID" value="KAL3515666.1"/>
    <property type="molecule type" value="Genomic_DNA"/>
</dbReference>
<feature type="compositionally biased region" description="Basic and acidic residues" evidence="1">
    <location>
        <begin position="52"/>
        <end position="65"/>
    </location>
</feature>